<feature type="coiled-coil region" evidence="13">
    <location>
        <begin position="425"/>
        <end position="504"/>
    </location>
</feature>
<dbReference type="CDD" id="cd00082">
    <property type="entry name" value="HisKA"/>
    <property type="match status" value="1"/>
</dbReference>
<feature type="transmembrane region" description="Helical" evidence="14">
    <location>
        <begin position="13"/>
        <end position="32"/>
    </location>
</feature>
<keyword evidence="14" id="KW-0812">Transmembrane</keyword>
<proteinExistence type="predicted"/>
<evidence type="ECO:0000256" key="12">
    <source>
        <dbReference type="PROSITE-ProRule" id="PRU00169"/>
    </source>
</evidence>
<dbReference type="SUPFAM" id="SSF47384">
    <property type="entry name" value="Homodimeric domain of signal transducing histidine kinase"/>
    <property type="match status" value="1"/>
</dbReference>
<evidence type="ECO:0000256" key="4">
    <source>
        <dbReference type="ARBA" id="ARBA00022475"/>
    </source>
</evidence>
<feature type="transmembrane region" description="Helical" evidence="14">
    <location>
        <begin position="187"/>
        <end position="209"/>
    </location>
</feature>
<dbReference type="Gene3D" id="3.30.450.40">
    <property type="match status" value="1"/>
</dbReference>
<dbReference type="InterPro" id="IPR003660">
    <property type="entry name" value="HAMP_dom"/>
</dbReference>
<dbReference type="CDD" id="cd06225">
    <property type="entry name" value="HAMP"/>
    <property type="match status" value="1"/>
</dbReference>
<evidence type="ECO:0000313" key="19">
    <source>
        <dbReference type="Proteomes" id="UP001165962"/>
    </source>
</evidence>
<feature type="domain" description="HAMP" evidence="17">
    <location>
        <begin position="212"/>
        <end position="266"/>
    </location>
</feature>
<keyword evidence="4" id="KW-1003">Cell membrane</keyword>
<dbReference type="SMART" id="SM00065">
    <property type="entry name" value="GAF"/>
    <property type="match status" value="1"/>
</dbReference>
<dbReference type="PRINTS" id="PR00344">
    <property type="entry name" value="BCTRLSENSOR"/>
</dbReference>
<dbReference type="InterPro" id="IPR005467">
    <property type="entry name" value="His_kinase_dom"/>
</dbReference>
<dbReference type="Pfam" id="PF02518">
    <property type="entry name" value="HATPase_c"/>
    <property type="match status" value="1"/>
</dbReference>
<dbReference type="Gene3D" id="6.10.340.10">
    <property type="match status" value="1"/>
</dbReference>
<dbReference type="InterPro" id="IPR007891">
    <property type="entry name" value="CHASE3"/>
</dbReference>
<dbReference type="Gene3D" id="3.30.565.10">
    <property type="entry name" value="Histidine kinase-like ATPase, C-terminal domain"/>
    <property type="match status" value="1"/>
</dbReference>
<feature type="modified residue" description="4-aspartylphosphate" evidence="12">
    <location>
        <position position="858"/>
    </location>
</feature>
<comment type="caution">
    <text evidence="18">The sequence shown here is derived from an EMBL/GenBank/DDBJ whole genome shotgun (WGS) entry which is preliminary data.</text>
</comment>
<dbReference type="SUPFAM" id="SSF55874">
    <property type="entry name" value="ATPase domain of HSP90 chaperone/DNA topoisomerase II/histidine kinase"/>
    <property type="match status" value="1"/>
</dbReference>
<evidence type="ECO:0000256" key="1">
    <source>
        <dbReference type="ARBA" id="ARBA00000085"/>
    </source>
</evidence>
<protein>
    <recommendedName>
        <fullName evidence="3">histidine kinase</fullName>
        <ecNumber evidence="3">2.7.13.3</ecNumber>
    </recommendedName>
</protein>
<dbReference type="Gene3D" id="3.40.50.2300">
    <property type="match status" value="1"/>
</dbReference>
<dbReference type="InterPro" id="IPR011006">
    <property type="entry name" value="CheY-like_superfamily"/>
</dbReference>
<evidence type="ECO:0000259" key="16">
    <source>
        <dbReference type="PROSITE" id="PS50110"/>
    </source>
</evidence>
<dbReference type="CDD" id="cd16922">
    <property type="entry name" value="HATPase_EvgS-ArcB-TorS-like"/>
    <property type="match status" value="1"/>
</dbReference>
<feature type="domain" description="Histidine kinase" evidence="15">
    <location>
        <begin position="511"/>
        <end position="744"/>
    </location>
</feature>
<dbReference type="CDD" id="cd19410">
    <property type="entry name" value="HK9-like_sensor"/>
    <property type="match status" value="1"/>
</dbReference>
<dbReference type="SUPFAM" id="SSF52172">
    <property type="entry name" value="CheY-like"/>
    <property type="match status" value="1"/>
</dbReference>
<dbReference type="PROSITE" id="PS50110">
    <property type="entry name" value="RESPONSE_REGULATORY"/>
    <property type="match status" value="1"/>
</dbReference>
<evidence type="ECO:0000256" key="9">
    <source>
        <dbReference type="ARBA" id="ARBA00022840"/>
    </source>
</evidence>
<dbReference type="PROSITE" id="PS50885">
    <property type="entry name" value="HAMP"/>
    <property type="match status" value="1"/>
</dbReference>
<dbReference type="SMART" id="SM00304">
    <property type="entry name" value="HAMP"/>
    <property type="match status" value="1"/>
</dbReference>
<dbReference type="CDD" id="cd17546">
    <property type="entry name" value="REC_hyHK_CKI1_RcsC-like"/>
    <property type="match status" value="1"/>
</dbReference>
<evidence type="ECO:0000256" key="7">
    <source>
        <dbReference type="ARBA" id="ARBA00022741"/>
    </source>
</evidence>
<dbReference type="Proteomes" id="UP001165962">
    <property type="component" value="Unassembled WGS sequence"/>
</dbReference>
<accession>A0ABX0J6H0</accession>
<evidence type="ECO:0000256" key="3">
    <source>
        <dbReference type="ARBA" id="ARBA00012438"/>
    </source>
</evidence>
<comment type="subcellular location">
    <subcellularLocation>
        <location evidence="2">Cell membrane</location>
        <topology evidence="2">Multi-pass membrane protein</topology>
    </subcellularLocation>
</comment>
<dbReference type="RefSeq" id="WP_166151341.1">
    <property type="nucleotide sequence ID" value="NZ_JAAOIW010000005.1"/>
</dbReference>
<name>A0ABX0J6H0_9BACL</name>
<dbReference type="InterPro" id="IPR003594">
    <property type="entry name" value="HATPase_dom"/>
</dbReference>
<evidence type="ECO:0000259" key="17">
    <source>
        <dbReference type="PROSITE" id="PS50885"/>
    </source>
</evidence>
<dbReference type="Pfam" id="PF00512">
    <property type="entry name" value="HisKA"/>
    <property type="match status" value="1"/>
</dbReference>
<evidence type="ECO:0000256" key="6">
    <source>
        <dbReference type="ARBA" id="ARBA00022679"/>
    </source>
</evidence>
<dbReference type="EMBL" id="JAAOIW010000005">
    <property type="protein sequence ID" value="NHN31371.1"/>
    <property type="molecule type" value="Genomic_DNA"/>
</dbReference>
<keyword evidence="5 12" id="KW-0597">Phosphoprotein</keyword>
<evidence type="ECO:0000256" key="10">
    <source>
        <dbReference type="ARBA" id="ARBA00023012"/>
    </source>
</evidence>
<keyword evidence="13" id="KW-0175">Coiled coil</keyword>
<dbReference type="InterPro" id="IPR036097">
    <property type="entry name" value="HisK_dim/P_sf"/>
</dbReference>
<dbReference type="InterPro" id="IPR003018">
    <property type="entry name" value="GAF"/>
</dbReference>
<dbReference type="Pfam" id="PF00072">
    <property type="entry name" value="Response_reg"/>
    <property type="match status" value="1"/>
</dbReference>
<keyword evidence="14" id="KW-1133">Transmembrane helix</keyword>
<evidence type="ECO:0000259" key="15">
    <source>
        <dbReference type="PROSITE" id="PS50109"/>
    </source>
</evidence>
<organism evidence="18 19">
    <name type="scientific">Paenibacillus agricola</name>
    <dbReference type="NCBI Taxonomy" id="2716264"/>
    <lineage>
        <taxon>Bacteria</taxon>
        <taxon>Bacillati</taxon>
        <taxon>Bacillota</taxon>
        <taxon>Bacilli</taxon>
        <taxon>Bacillales</taxon>
        <taxon>Paenibacillaceae</taxon>
        <taxon>Paenibacillus</taxon>
    </lineage>
</organism>
<evidence type="ECO:0000256" key="5">
    <source>
        <dbReference type="ARBA" id="ARBA00022553"/>
    </source>
</evidence>
<keyword evidence="7" id="KW-0547">Nucleotide-binding</keyword>
<dbReference type="InterPro" id="IPR003661">
    <property type="entry name" value="HisK_dim/P_dom"/>
</dbReference>
<dbReference type="PROSITE" id="PS50109">
    <property type="entry name" value="HIS_KIN"/>
    <property type="match status" value="1"/>
</dbReference>
<evidence type="ECO:0000256" key="8">
    <source>
        <dbReference type="ARBA" id="ARBA00022777"/>
    </source>
</evidence>
<reference evidence="18" key="1">
    <citation type="submission" date="2020-03" db="EMBL/GenBank/DDBJ databases">
        <title>Draft sequencing of Paenibacilllus sp. S3N08.</title>
        <authorList>
            <person name="Kim D.-U."/>
        </authorList>
    </citation>
    <scope>NUCLEOTIDE SEQUENCE</scope>
    <source>
        <strain evidence="18">S3N08</strain>
    </source>
</reference>
<dbReference type="SMART" id="SM00448">
    <property type="entry name" value="REC"/>
    <property type="match status" value="1"/>
</dbReference>
<dbReference type="Pfam" id="PF13185">
    <property type="entry name" value="GAF_2"/>
    <property type="match status" value="1"/>
</dbReference>
<evidence type="ECO:0000313" key="18">
    <source>
        <dbReference type="EMBL" id="NHN31371.1"/>
    </source>
</evidence>
<evidence type="ECO:0000256" key="13">
    <source>
        <dbReference type="SAM" id="Coils"/>
    </source>
</evidence>
<evidence type="ECO:0000256" key="2">
    <source>
        <dbReference type="ARBA" id="ARBA00004651"/>
    </source>
</evidence>
<keyword evidence="9" id="KW-0067">ATP-binding</keyword>
<keyword evidence="19" id="KW-1185">Reference proteome</keyword>
<keyword evidence="11 14" id="KW-0472">Membrane</keyword>
<dbReference type="SMART" id="SM00387">
    <property type="entry name" value="HATPase_c"/>
    <property type="match status" value="1"/>
</dbReference>
<dbReference type="InterPro" id="IPR004358">
    <property type="entry name" value="Sig_transdc_His_kin-like_C"/>
</dbReference>
<dbReference type="SUPFAM" id="SSF55781">
    <property type="entry name" value="GAF domain-like"/>
    <property type="match status" value="1"/>
</dbReference>
<keyword evidence="8" id="KW-0418">Kinase</keyword>
<keyword evidence="10" id="KW-0902">Two-component regulatory system</keyword>
<dbReference type="InterPro" id="IPR029016">
    <property type="entry name" value="GAF-like_dom_sf"/>
</dbReference>
<dbReference type="SMART" id="SM00388">
    <property type="entry name" value="HisKA"/>
    <property type="match status" value="1"/>
</dbReference>
<dbReference type="Gene3D" id="1.10.287.130">
    <property type="match status" value="1"/>
</dbReference>
<comment type="catalytic activity">
    <reaction evidence="1">
        <text>ATP + protein L-histidine = ADP + protein N-phospho-L-histidine.</text>
        <dbReference type="EC" id="2.7.13.3"/>
    </reaction>
</comment>
<sequence>MFSQVRFNLRTKIILGYVIVIIGLSISILLINERVITMKKDREYITNHDLQVHNLSNEIEKNILDMEDGKRGYLITGNARYLAPYNSGYAIWKENYVNLYQLIADNPDQQKNLDSIKGNIEKWIIEAAEPVLALKRENNPEGIIEFFKTDPGKPYMDQMRAQFQQFRNTELALTENRSLALIRDNEILLHILNLVWFLISAVTIVIALITSKSIVGTIQAVTSSIRSIVTSQGDLTMRVKVNSKDEIGDLALVTNELLMNLEEQNWVKSHITEMATTFQGVTDLRLLTQSFINKVAGLVEAQYGVVYLRKLSDKNDYLIKYASFAGPAEEVGVQKFRMGEGLVGQCATENRIIIVNHVPNDYIKVTSGLGQTSPKQIIVAPIMFENSVLAVMELATLNNFTPLQQQILSQIVEPFGTTLHNAQRRTEIENLYNESQTMAEELQVQTEELQTQAEEMQTQTEELRSTNESLEEQNLFVEQKSHEVERAKEELEQYAEQLKQSSQYKSEFLANMSHELRTPLNSLLILSQFLVENSNGTLTSDEQEYARIINSSGNDLLALINDILDLSKVEAGKLDIEIGAVNLTELPQVMERIFTPLAEQKNLQFRIIQHPDLPYLIFSDEQRLQQILKNLLSNAFKFTESGIVTLSIRKADPLEANIALPHAGTGDVIAFSISDTGIGIPANKRRLIFEAFQQADGKTERKYGGTGLGLSISREFSSLLGGSITLESEEGKGSTFTLFIPCLQSSTSTELVSTYSESSATIVSSFELAEPSFTHSATLDAMNIEAAQSEQKRLNELPSSRNIFQGKQVLVVDDDVRNIYALTKALENQGMQVIAAHNGRKCLDVLKLHTDVDIILMDIMMPEMDGYQTMRHIRQSAAYNELPIVALTAKAMKYDREKCLDAGASDYISKPIDLEQLFSVMRVWLSKS</sequence>
<dbReference type="InterPro" id="IPR036890">
    <property type="entry name" value="HATPase_C_sf"/>
</dbReference>
<dbReference type="Pfam" id="PF05227">
    <property type="entry name" value="CHASE3"/>
    <property type="match status" value="1"/>
</dbReference>
<dbReference type="InterPro" id="IPR001789">
    <property type="entry name" value="Sig_transdc_resp-reg_receiver"/>
</dbReference>
<gene>
    <name evidence="18" type="ORF">G9U52_16145</name>
</gene>
<dbReference type="PANTHER" id="PTHR45339">
    <property type="entry name" value="HYBRID SIGNAL TRANSDUCTION HISTIDINE KINASE J"/>
    <property type="match status" value="1"/>
</dbReference>
<dbReference type="EC" id="2.7.13.3" evidence="3"/>
<evidence type="ECO:0000256" key="11">
    <source>
        <dbReference type="ARBA" id="ARBA00023136"/>
    </source>
</evidence>
<evidence type="ECO:0000256" key="14">
    <source>
        <dbReference type="SAM" id="Phobius"/>
    </source>
</evidence>
<feature type="domain" description="Response regulatory" evidence="16">
    <location>
        <begin position="808"/>
        <end position="925"/>
    </location>
</feature>
<dbReference type="PANTHER" id="PTHR45339:SF1">
    <property type="entry name" value="HYBRID SIGNAL TRANSDUCTION HISTIDINE KINASE J"/>
    <property type="match status" value="1"/>
</dbReference>
<keyword evidence="6" id="KW-0808">Transferase</keyword>